<protein>
    <submittedName>
        <fullName evidence="1">Uncharacterized protein</fullName>
    </submittedName>
</protein>
<dbReference type="Proteomes" id="UP000001873">
    <property type="component" value="Chromosome"/>
</dbReference>
<dbReference type="EMBL" id="CP001129">
    <property type="protein sequence ID" value="ACG62545.1"/>
    <property type="molecule type" value="Genomic_DNA"/>
</dbReference>
<reference evidence="1 2" key="1">
    <citation type="journal article" date="2008" name="PLoS ONE">
        <title>Genome sequence of a lancefield group C Streptococcus zooepidemicus strain causing epidemic nephritis: new information about an old disease.</title>
        <authorList>
            <person name="Beres S.B."/>
            <person name="Sesso R."/>
            <person name="Pinto S.W.L."/>
            <person name="Hoe N.P."/>
            <person name="Porcella S.F."/>
            <person name="Deleo F.R."/>
            <person name="Musser J.M."/>
        </authorList>
    </citation>
    <scope>NUCLEOTIDE SEQUENCE [LARGE SCALE GENOMIC DNA]</scope>
    <source>
        <strain evidence="1 2">MGCS10565</strain>
    </source>
</reference>
<evidence type="ECO:0000313" key="1">
    <source>
        <dbReference type="EMBL" id="ACG62545.1"/>
    </source>
</evidence>
<dbReference type="AlphaFoldDB" id="B4U3H8"/>
<organism evidence="1 2">
    <name type="scientific">Streptococcus equi subsp. zooepidemicus (strain MGCS10565)</name>
    <dbReference type="NCBI Taxonomy" id="552526"/>
    <lineage>
        <taxon>Bacteria</taxon>
        <taxon>Bacillati</taxon>
        <taxon>Bacillota</taxon>
        <taxon>Bacilli</taxon>
        <taxon>Lactobacillales</taxon>
        <taxon>Streptococcaceae</taxon>
        <taxon>Streptococcus</taxon>
    </lineage>
</organism>
<dbReference type="KEGG" id="sez:Sez_1203"/>
<gene>
    <name evidence="1" type="ordered locus">Sez_1203</name>
</gene>
<dbReference type="HOGENOM" id="CLU_3205652_0_0_9"/>
<name>B4U3H8_STREM</name>
<sequence length="45" mass="5605">MIWFPAKNPTKDFLAGFLFLLWLRASFSRREKQENHQHSWWLTRL</sequence>
<proteinExistence type="predicted"/>
<evidence type="ECO:0000313" key="2">
    <source>
        <dbReference type="Proteomes" id="UP000001873"/>
    </source>
</evidence>
<accession>B4U3H8</accession>